<evidence type="ECO:0000313" key="7">
    <source>
        <dbReference type="EMBL" id="SFU16190.1"/>
    </source>
</evidence>
<evidence type="ECO:0000256" key="3">
    <source>
        <dbReference type="ARBA" id="ARBA00023027"/>
    </source>
</evidence>
<dbReference type="GO" id="GO:0016618">
    <property type="term" value="F:hydroxypyruvate reductase [NAD(P)H] activity"/>
    <property type="evidence" value="ECO:0007669"/>
    <property type="project" value="TreeGrafter"/>
</dbReference>
<evidence type="ECO:0000313" key="8">
    <source>
        <dbReference type="Proteomes" id="UP000183371"/>
    </source>
</evidence>
<dbReference type="GO" id="GO:0030267">
    <property type="term" value="F:glyoxylate reductase (NADPH) activity"/>
    <property type="evidence" value="ECO:0007669"/>
    <property type="project" value="TreeGrafter"/>
</dbReference>
<dbReference type="InterPro" id="IPR036291">
    <property type="entry name" value="NAD(P)-bd_dom_sf"/>
</dbReference>
<feature type="domain" description="D-isomer specific 2-hydroxyacid dehydrogenase NAD-binding" evidence="6">
    <location>
        <begin position="108"/>
        <end position="281"/>
    </location>
</feature>
<evidence type="ECO:0000256" key="2">
    <source>
        <dbReference type="ARBA" id="ARBA00023002"/>
    </source>
</evidence>
<organism evidence="7 8">
    <name type="scientific">Pseudovibrio denitrificans</name>
    <dbReference type="NCBI Taxonomy" id="258256"/>
    <lineage>
        <taxon>Bacteria</taxon>
        <taxon>Pseudomonadati</taxon>
        <taxon>Pseudomonadota</taxon>
        <taxon>Alphaproteobacteria</taxon>
        <taxon>Hyphomicrobiales</taxon>
        <taxon>Stappiaceae</taxon>
        <taxon>Pseudovibrio</taxon>
    </lineage>
</organism>
<dbReference type="AlphaFoldDB" id="A0A1I7DWW4"/>
<dbReference type="InterPro" id="IPR006139">
    <property type="entry name" value="D-isomer_2_OHA_DH_cat_dom"/>
</dbReference>
<accession>A0A1I7DWW4</accession>
<dbReference type="EMBL" id="FPBD01000012">
    <property type="protein sequence ID" value="SFU16190.1"/>
    <property type="molecule type" value="Genomic_DNA"/>
</dbReference>
<dbReference type="GO" id="GO:0005829">
    <property type="term" value="C:cytosol"/>
    <property type="evidence" value="ECO:0007669"/>
    <property type="project" value="TreeGrafter"/>
</dbReference>
<keyword evidence="2 4" id="KW-0560">Oxidoreductase</keyword>
<dbReference type="PROSITE" id="PS00065">
    <property type="entry name" value="D_2_HYDROXYACID_DH_1"/>
    <property type="match status" value="1"/>
</dbReference>
<dbReference type="InterPro" id="IPR029752">
    <property type="entry name" value="D-isomer_DH_CS1"/>
</dbReference>
<keyword evidence="8" id="KW-1185">Reference proteome</keyword>
<dbReference type="Gene3D" id="3.40.50.720">
    <property type="entry name" value="NAD(P)-binding Rossmann-like Domain"/>
    <property type="match status" value="2"/>
</dbReference>
<dbReference type="GO" id="GO:0051287">
    <property type="term" value="F:NAD binding"/>
    <property type="evidence" value="ECO:0007669"/>
    <property type="project" value="InterPro"/>
</dbReference>
<keyword evidence="1" id="KW-0521">NADP</keyword>
<evidence type="ECO:0000256" key="4">
    <source>
        <dbReference type="RuleBase" id="RU003719"/>
    </source>
</evidence>
<evidence type="ECO:0000259" key="5">
    <source>
        <dbReference type="Pfam" id="PF00389"/>
    </source>
</evidence>
<dbReference type="SUPFAM" id="SSF52283">
    <property type="entry name" value="Formate/glycerate dehydrogenase catalytic domain-like"/>
    <property type="match status" value="1"/>
</dbReference>
<dbReference type="PANTHER" id="PTHR10996">
    <property type="entry name" value="2-HYDROXYACID DEHYDROGENASE-RELATED"/>
    <property type="match status" value="1"/>
</dbReference>
<proteinExistence type="inferred from homology"/>
<dbReference type="FunFam" id="3.40.50.720:FF:000213">
    <property type="entry name" value="Putative 2-hydroxyacid dehydrogenase"/>
    <property type="match status" value="1"/>
</dbReference>
<name>A0A1I7DWW4_9HYPH</name>
<dbReference type="InterPro" id="IPR006140">
    <property type="entry name" value="D-isomer_DH_NAD-bd"/>
</dbReference>
<dbReference type="CDD" id="cd12156">
    <property type="entry name" value="HPPR"/>
    <property type="match status" value="1"/>
</dbReference>
<gene>
    <name evidence="7" type="ORF">SAMN05444141_11246</name>
</gene>
<feature type="domain" description="D-isomer specific 2-hydroxyacid dehydrogenase catalytic" evidence="5">
    <location>
        <begin position="21"/>
        <end position="311"/>
    </location>
</feature>
<dbReference type="Proteomes" id="UP000183371">
    <property type="component" value="Unassembled WGS sequence"/>
</dbReference>
<comment type="similarity">
    <text evidence="4">Belongs to the D-isomer specific 2-hydroxyacid dehydrogenase family.</text>
</comment>
<evidence type="ECO:0000259" key="6">
    <source>
        <dbReference type="Pfam" id="PF02826"/>
    </source>
</evidence>
<protein>
    <submittedName>
        <fullName evidence="7">Lactate dehydrogenase</fullName>
    </submittedName>
</protein>
<dbReference type="Pfam" id="PF00389">
    <property type="entry name" value="2-Hacid_dh"/>
    <property type="match status" value="1"/>
</dbReference>
<dbReference type="RefSeq" id="WP_054785358.1">
    <property type="nucleotide sequence ID" value="NZ_FPBD01000012.1"/>
</dbReference>
<dbReference type="InterPro" id="IPR050223">
    <property type="entry name" value="D-isomer_2-hydroxyacid_DH"/>
</dbReference>
<dbReference type="SUPFAM" id="SSF51735">
    <property type="entry name" value="NAD(P)-binding Rossmann-fold domains"/>
    <property type="match status" value="1"/>
</dbReference>
<reference evidence="8" key="1">
    <citation type="submission" date="2016-10" db="EMBL/GenBank/DDBJ databases">
        <authorList>
            <person name="Varghese N."/>
            <person name="Submissions S."/>
        </authorList>
    </citation>
    <scope>NUCLEOTIDE SEQUENCE [LARGE SCALE GENOMIC DNA]</scope>
    <source>
        <strain evidence="8">DSM 17465</strain>
    </source>
</reference>
<sequence length="314" mass="34286">MTDVLQLSPYAPDEINEEMDRRFSPARYWEFQQDEDLKAQILPNIRVVATKGDVGLPTELMASLPNLELITVYGAGYDKIDLEQARARNIIITTTPDALTEAVADHVVALALASSRRIAEGDRFIRSGGWLEGKLGIGYSLRGKTLGIFGYGRIGRKTAEILGGTFGMHILYCDRNSDPTEDSQCRATPLELANESDVLVIAASGSTDTKNIIDINILEALGPQGLVINIARGSLVNTQHLIAALESRKLGAAALDVFPDEPNVPNELISSPYTTLTPHLASATLETRLEMGRQVIENISSYTRNGEVFSRLNF</sequence>
<dbReference type="Pfam" id="PF02826">
    <property type="entry name" value="2-Hacid_dh_C"/>
    <property type="match status" value="1"/>
</dbReference>
<dbReference type="PANTHER" id="PTHR10996:SF178">
    <property type="entry name" value="2-HYDROXYACID DEHYDROGENASE YGL185C-RELATED"/>
    <property type="match status" value="1"/>
</dbReference>
<keyword evidence="3" id="KW-0520">NAD</keyword>
<evidence type="ECO:0000256" key="1">
    <source>
        <dbReference type="ARBA" id="ARBA00022857"/>
    </source>
</evidence>